<evidence type="ECO:0000256" key="1">
    <source>
        <dbReference type="ARBA" id="ARBA00005189"/>
    </source>
</evidence>
<keyword evidence="7 8" id="KW-0275">Fatty acid biosynthesis</keyword>
<keyword evidence="6" id="KW-0443">Lipid metabolism</keyword>
<evidence type="ECO:0000256" key="7">
    <source>
        <dbReference type="ARBA" id="ARBA00023160"/>
    </source>
</evidence>
<evidence type="ECO:0000313" key="10">
    <source>
        <dbReference type="Proteomes" id="UP000824496"/>
    </source>
</evidence>
<keyword evidence="5 8" id="KW-0560">Oxidoreductase</keyword>
<reference evidence="9 10" key="1">
    <citation type="submission" date="2021-08" db="EMBL/GenBank/DDBJ databases">
        <title>Whole genome sequence of novel Actinomyces species strain MAS-1.</title>
        <authorList>
            <person name="Saito M."/>
            <person name="Kuwahara N."/>
            <person name="Takizawa T."/>
            <person name="Gotouda H."/>
            <person name="Ochiai T."/>
        </authorList>
    </citation>
    <scope>NUCLEOTIDE SEQUENCE [LARGE SCALE GENOMIC DNA]</scope>
    <source>
        <strain evidence="9 10">MAS-1</strain>
    </source>
</reference>
<dbReference type="EC" id="1.3.1.9" evidence="8"/>
<dbReference type="PIRSF" id="PIRSF000094">
    <property type="entry name" value="Enoyl-ACP_rdct"/>
    <property type="match status" value="1"/>
</dbReference>
<dbReference type="RefSeq" id="WP_223908260.1">
    <property type="nucleotide sequence ID" value="NZ_AP025017.1"/>
</dbReference>
<sequence length="286" mass="28995">MTPAESADSVGPVGPAEQVGPAPGLLAGRTIVVTGVLRPTSIATSIAALAHREGARVLLTGAPATIGATRSLARRLGLEEALALDASDPAQLAALEADLRAAGVERLDGLVHAIAHADRGLLGTVLPDQAGPPEQAVLRQRRLQEAFTTSAASLVELTQAVRPLLAPGSSVVALTFESTRAHPGYGWMGPLKAALEAGVRYLAAELGGQGVRVNALSCGPLRTPAASAIPGLDDMAARWARAAPLGWSAEDAQPVARSALALLSDWLPATTGQVLRADGGAFLAGP</sequence>
<keyword evidence="8" id="KW-0520">NAD</keyword>
<dbReference type="InterPro" id="IPR002347">
    <property type="entry name" value="SDR_fam"/>
</dbReference>
<proteinExistence type="inferred from homology"/>
<dbReference type="InterPro" id="IPR036291">
    <property type="entry name" value="NAD(P)-bd_dom_sf"/>
</dbReference>
<organism evidence="9 10">
    <name type="scientific">Actinomyces capricornis</name>
    <dbReference type="NCBI Taxonomy" id="2755559"/>
    <lineage>
        <taxon>Bacteria</taxon>
        <taxon>Bacillati</taxon>
        <taxon>Actinomycetota</taxon>
        <taxon>Actinomycetes</taxon>
        <taxon>Actinomycetales</taxon>
        <taxon>Actinomycetaceae</taxon>
        <taxon>Actinomyces</taxon>
    </lineage>
</organism>
<evidence type="ECO:0000256" key="2">
    <source>
        <dbReference type="ARBA" id="ARBA00009233"/>
    </source>
</evidence>
<comment type="similarity">
    <text evidence="2 8">Belongs to the short-chain dehydrogenases/reductases (SDR) family. FabI subfamily.</text>
</comment>
<dbReference type="SUPFAM" id="SSF51735">
    <property type="entry name" value="NAD(P)-binding Rossmann-fold domains"/>
    <property type="match status" value="1"/>
</dbReference>
<protein>
    <recommendedName>
        <fullName evidence="8">Enoyl-[acyl-carrier-protein] reductase [NADH]</fullName>
        <ecNumber evidence="8">1.3.1.9</ecNumber>
    </recommendedName>
</protein>
<dbReference type="EMBL" id="AP025017">
    <property type="protein sequence ID" value="BDA65352.1"/>
    <property type="molecule type" value="Genomic_DNA"/>
</dbReference>
<comment type="catalytic activity">
    <reaction evidence="8">
        <text>a 2,3-saturated acyl-[ACP] + NAD(+) = a (2E)-enoyl-[ACP] + NADH + H(+)</text>
        <dbReference type="Rhea" id="RHEA:10240"/>
        <dbReference type="Rhea" id="RHEA-COMP:9925"/>
        <dbReference type="Rhea" id="RHEA-COMP:9926"/>
        <dbReference type="ChEBI" id="CHEBI:15378"/>
        <dbReference type="ChEBI" id="CHEBI:57540"/>
        <dbReference type="ChEBI" id="CHEBI:57945"/>
        <dbReference type="ChEBI" id="CHEBI:78784"/>
        <dbReference type="ChEBI" id="CHEBI:78785"/>
        <dbReference type="EC" id="1.3.1.9"/>
    </reaction>
</comment>
<dbReference type="Gene3D" id="3.40.50.720">
    <property type="entry name" value="NAD(P)-binding Rossmann-like Domain"/>
    <property type="match status" value="1"/>
</dbReference>
<evidence type="ECO:0000256" key="5">
    <source>
        <dbReference type="ARBA" id="ARBA00023002"/>
    </source>
</evidence>
<evidence type="ECO:0000256" key="6">
    <source>
        <dbReference type="ARBA" id="ARBA00023098"/>
    </source>
</evidence>
<dbReference type="Proteomes" id="UP000824496">
    <property type="component" value="Chromosome"/>
</dbReference>
<keyword evidence="3 8" id="KW-0444">Lipid biosynthesis</keyword>
<keyword evidence="10" id="KW-1185">Reference proteome</keyword>
<evidence type="ECO:0000313" key="9">
    <source>
        <dbReference type="EMBL" id="BDA65352.1"/>
    </source>
</evidence>
<dbReference type="PANTHER" id="PTHR43159">
    <property type="entry name" value="ENOYL-[ACYL-CARRIER-PROTEIN] REDUCTASE"/>
    <property type="match status" value="1"/>
</dbReference>
<dbReference type="InterPro" id="IPR014358">
    <property type="entry name" value="Enoyl-ACP_Rdtase_NADH"/>
</dbReference>
<dbReference type="PANTHER" id="PTHR43159:SF2">
    <property type="entry name" value="ENOYL-[ACYL-CARRIER-PROTEIN] REDUCTASE [NADH], CHLOROPLASTIC"/>
    <property type="match status" value="1"/>
</dbReference>
<name>A0ABN6K9R2_9ACTO</name>
<evidence type="ECO:0000256" key="8">
    <source>
        <dbReference type="PIRNR" id="PIRNR000094"/>
    </source>
</evidence>
<keyword evidence="4" id="KW-0276">Fatty acid metabolism</keyword>
<gene>
    <name evidence="9" type="ORF">MANAM107_21860</name>
</gene>
<evidence type="ECO:0000256" key="3">
    <source>
        <dbReference type="ARBA" id="ARBA00022516"/>
    </source>
</evidence>
<evidence type="ECO:0000256" key="4">
    <source>
        <dbReference type="ARBA" id="ARBA00022832"/>
    </source>
</evidence>
<comment type="pathway">
    <text evidence="1">Lipid metabolism.</text>
</comment>
<dbReference type="Pfam" id="PF13561">
    <property type="entry name" value="adh_short_C2"/>
    <property type="match status" value="1"/>
</dbReference>
<accession>A0ABN6K9R2</accession>